<dbReference type="Gene3D" id="2.130.10.10">
    <property type="entry name" value="YVTN repeat-like/Quinoprotein amine dehydrogenase"/>
    <property type="match status" value="1"/>
</dbReference>
<protein>
    <submittedName>
        <fullName evidence="1">Uncharacterized protein</fullName>
    </submittedName>
</protein>
<accession>A0ABT1DQ29</accession>
<dbReference type="RefSeq" id="WP_253239026.1">
    <property type="nucleotide sequence ID" value="NZ_JAMYJR010000021.1"/>
</dbReference>
<evidence type="ECO:0000313" key="1">
    <source>
        <dbReference type="EMBL" id="MCO8272944.1"/>
    </source>
</evidence>
<comment type="caution">
    <text evidence="1">The sequence shown here is derived from an EMBL/GenBank/DDBJ whole genome shotgun (WGS) entry which is preliminary data.</text>
</comment>
<proteinExistence type="predicted"/>
<sequence length="312" mass="33383">MDGLVPGQELRPIGLGITDRYQLDGGTVLGLDEQLRVVRRRDVEVTEGASLLAATQDLEFVALSYLDRLVVHSADRTLEVGIESAETGVFLGDGRLVVSASVIGDHEYDGEGDYLVQLVDVTSGDILDTVVLDVADAAVSAVQHPHDGSVLIDAGMGQDGSASFVVRVSGDRLDVAPLPEDVCVTGFDPPGRRLLLTPHPANDDVATVVEWPSLRTIGELRGESLGFEDEAIKIYGCFVGDDRIVLQVGEGQTDGVLLCTGDLTPVAWLDLDPDGESELDSILGVGPGMFVAEVWRGREKSLEIWRVPREIS</sequence>
<dbReference type="EMBL" id="JAMYJR010000021">
    <property type="protein sequence ID" value="MCO8272944.1"/>
    <property type="molecule type" value="Genomic_DNA"/>
</dbReference>
<organism evidence="1 2">
    <name type="scientific">Paractinoplanes aksuensis</name>
    <dbReference type="NCBI Taxonomy" id="2939490"/>
    <lineage>
        <taxon>Bacteria</taxon>
        <taxon>Bacillati</taxon>
        <taxon>Actinomycetota</taxon>
        <taxon>Actinomycetes</taxon>
        <taxon>Micromonosporales</taxon>
        <taxon>Micromonosporaceae</taxon>
        <taxon>Paractinoplanes</taxon>
    </lineage>
</organism>
<dbReference type="Proteomes" id="UP001523369">
    <property type="component" value="Unassembled WGS sequence"/>
</dbReference>
<name>A0ABT1DQ29_9ACTN</name>
<evidence type="ECO:0000313" key="2">
    <source>
        <dbReference type="Proteomes" id="UP001523369"/>
    </source>
</evidence>
<reference evidence="1 2" key="1">
    <citation type="submission" date="2022-06" db="EMBL/GenBank/DDBJ databases">
        <title>New Species of the Genus Actinoplanes, ActinopZanes ferrugineus.</title>
        <authorList>
            <person name="Ding P."/>
        </authorList>
    </citation>
    <scope>NUCLEOTIDE SEQUENCE [LARGE SCALE GENOMIC DNA]</scope>
    <source>
        <strain evidence="1 2">TRM88003</strain>
    </source>
</reference>
<keyword evidence="2" id="KW-1185">Reference proteome</keyword>
<dbReference type="InterPro" id="IPR015943">
    <property type="entry name" value="WD40/YVTN_repeat-like_dom_sf"/>
</dbReference>
<gene>
    <name evidence="1" type="ORF">M1L60_20320</name>
</gene>